<evidence type="ECO:0000256" key="1">
    <source>
        <dbReference type="ARBA" id="ARBA00004442"/>
    </source>
</evidence>
<gene>
    <name evidence="9" type="ORF">ISP20_09585</name>
</gene>
<evidence type="ECO:0000256" key="4">
    <source>
        <dbReference type="RuleBase" id="RU003357"/>
    </source>
</evidence>
<sequence length="941" mass="102219">MKTTVASAFAVSLLALSIGQALAGEIDVASPAPPAPAVAAQDNSTPPADAATDEKTAKAKKLQAVTVTGSLIPRAQIEGPSPVTTITSKDIDQQGFTDTFDALRSLPIANGSVQDPQFTGGYTPGAKTVSLFGLNPSFTLTLLNGRPMASYPLAYNGNNNITDIANIPVGLIDHIDVLTGGQSSIYGSAAIAGVVNIVMKDHIDGTHVAFRYGDYSDGGGASKRLQLSSGHQWGDFELSGGLQLSQENPIWAYQRSYIDSYNDDPTGKPGVPSRTFLRLAEGDNPHYIDPGAATCAPLSYLYNGTTAYSYRAGSGLGYYCGSPNNVSYATLANKSTDANGSLFARYHLNDSAELYADMLYSFSNPTYNGGSPFWNKTFYDQTSGQYEEWQRIYAPEEVGSDAQDQHVFTRTYNVSLGVRGSIGNSSWNYDGYYNRSQSNVTRKSTDFLAANGIDDYYLGPQLGTSEGYPVFAPNLDRLYQPLTRAEYDQFTAPNISHSMAWTQNETLTANTTSLFSLPAGDVGFAAIVQNSNERFDNSSASPAAAEGYYRGVTGSTTASGKRSQYAFGGEMRIPLLESLVANVSSRYDKYSYAGTGNGKATYKLGLEYRPIDTLLLRGSYATAFRAPDMFYLFSSRSSGYSQSTDYYKCRQEGYNSQNYGDCAQSGTSMLGVSSGNTNLKDITAKSFTYGFVWSTADNNLSWSVDYNAIRISNEVVTLSSDEILQQEANCRLGTSENGQTSFDINSPTCREVLGEVKRLPSTDPVNPGGISEVDTYPINVATEYQTGIQSSLNYHFKTSSFGSFLFSLDYYDELKHTYQEKAGDPVTNYLCCANSDEFKSRVSGTATWNIGKWSSTLYGIRNGRSWNSIGTEKDIGPWITFNGSVNYKVLPRTTVSLVVNNIANKRPPTDTTNGNWPYYDVTLYNALGRSVYLEVGYDFGK</sequence>
<protein>
    <submittedName>
        <fullName evidence="9">TonB-dependent receptor</fullName>
    </submittedName>
</protein>
<keyword evidence="10" id="KW-1185">Reference proteome</keyword>
<dbReference type="EMBL" id="JADIKC010000003">
    <property type="protein sequence ID" value="MBM7121404.1"/>
    <property type="molecule type" value="Genomic_DNA"/>
</dbReference>
<feature type="signal peptide" evidence="6">
    <location>
        <begin position="1"/>
        <end position="23"/>
    </location>
</feature>
<feature type="region of interest" description="Disordered" evidence="5">
    <location>
        <begin position="32"/>
        <end position="54"/>
    </location>
</feature>
<evidence type="ECO:0000259" key="8">
    <source>
        <dbReference type="Pfam" id="PF07715"/>
    </source>
</evidence>
<dbReference type="Pfam" id="PF00593">
    <property type="entry name" value="TonB_dep_Rec_b-barrel"/>
    <property type="match status" value="1"/>
</dbReference>
<evidence type="ECO:0000313" key="9">
    <source>
        <dbReference type="EMBL" id="MBM7121404.1"/>
    </source>
</evidence>
<reference evidence="9 10" key="1">
    <citation type="submission" date="2020-10" db="EMBL/GenBank/DDBJ databases">
        <title>Phylogeny of dyella-like bacteria.</title>
        <authorList>
            <person name="Fu J."/>
        </authorList>
    </citation>
    <scope>NUCLEOTIDE SEQUENCE [LARGE SCALE GENOMIC DNA]</scope>
    <source>
        <strain evidence="9 10">THG-B117</strain>
    </source>
</reference>
<dbReference type="PANTHER" id="PTHR47234">
    <property type="match status" value="1"/>
</dbReference>
<dbReference type="InterPro" id="IPR037066">
    <property type="entry name" value="Plug_dom_sf"/>
</dbReference>
<dbReference type="Gene3D" id="2.170.130.10">
    <property type="entry name" value="TonB-dependent receptor, plug domain"/>
    <property type="match status" value="1"/>
</dbReference>
<evidence type="ECO:0000256" key="6">
    <source>
        <dbReference type="SAM" id="SignalP"/>
    </source>
</evidence>
<keyword evidence="6" id="KW-0732">Signal</keyword>
<comment type="subcellular location">
    <subcellularLocation>
        <location evidence="1 4">Cell outer membrane</location>
    </subcellularLocation>
</comment>
<comment type="caution">
    <text evidence="9">The sequence shown here is derived from an EMBL/GenBank/DDBJ whole genome shotgun (WGS) entry which is preliminary data.</text>
</comment>
<dbReference type="Proteomes" id="UP001430065">
    <property type="component" value="Unassembled WGS sequence"/>
</dbReference>
<feature type="chain" id="PRO_5046659317" evidence="6">
    <location>
        <begin position="24"/>
        <end position="941"/>
    </location>
</feature>
<dbReference type="InterPro" id="IPR000531">
    <property type="entry name" value="Beta-barrel_TonB"/>
</dbReference>
<feature type="domain" description="TonB-dependent receptor-like beta-barrel" evidence="7">
    <location>
        <begin position="362"/>
        <end position="902"/>
    </location>
</feature>
<dbReference type="Pfam" id="PF07715">
    <property type="entry name" value="Plug"/>
    <property type="match status" value="1"/>
</dbReference>
<dbReference type="InterPro" id="IPR012910">
    <property type="entry name" value="Plug_dom"/>
</dbReference>
<evidence type="ECO:0000313" key="10">
    <source>
        <dbReference type="Proteomes" id="UP001430065"/>
    </source>
</evidence>
<dbReference type="Gene3D" id="2.40.170.20">
    <property type="entry name" value="TonB-dependent receptor, beta-barrel domain"/>
    <property type="match status" value="1"/>
</dbReference>
<keyword evidence="9" id="KW-0675">Receptor</keyword>
<organism evidence="9 10">
    <name type="scientific">Dyella kyungheensis</name>
    <dbReference type="NCBI Taxonomy" id="1242174"/>
    <lineage>
        <taxon>Bacteria</taxon>
        <taxon>Pseudomonadati</taxon>
        <taxon>Pseudomonadota</taxon>
        <taxon>Gammaproteobacteria</taxon>
        <taxon>Lysobacterales</taxon>
        <taxon>Rhodanobacteraceae</taxon>
        <taxon>Dyella</taxon>
    </lineage>
</organism>
<accession>A0ABS2JQU7</accession>
<name>A0ABS2JQU7_9GAMM</name>
<dbReference type="SUPFAM" id="SSF56935">
    <property type="entry name" value="Porins"/>
    <property type="match status" value="1"/>
</dbReference>
<dbReference type="InterPro" id="IPR036942">
    <property type="entry name" value="Beta-barrel_TonB_sf"/>
</dbReference>
<evidence type="ECO:0000256" key="2">
    <source>
        <dbReference type="ARBA" id="ARBA00023136"/>
    </source>
</evidence>
<comment type="similarity">
    <text evidence="4">Belongs to the TonB-dependent receptor family.</text>
</comment>
<keyword evidence="4" id="KW-0798">TonB box</keyword>
<evidence type="ECO:0000256" key="3">
    <source>
        <dbReference type="ARBA" id="ARBA00023237"/>
    </source>
</evidence>
<evidence type="ECO:0000259" key="7">
    <source>
        <dbReference type="Pfam" id="PF00593"/>
    </source>
</evidence>
<dbReference type="RefSeq" id="WP_204635795.1">
    <property type="nucleotide sequence ID" value="NZ_JADIKC010000003.1"/>
</dbReference>
<keyword evidence="3" id="KW-0998">Cell outer membrane</keyword>
<proteinExistence type="inferred from homology"/>
<evidence type="ECO:0000256" key="5">
    <source>
        <dbReference type="SAM" id="MobiDB-lite"/>
    </source>
</evidence>
<dbReference type="PANTHER" id="PTHR47234:SF1">
    <property type="entry name" value="TONB-DEPENDENT RECEPTOR"/>
    <property type="match status" value="1"/>
</dbReference>
<feature type="domain" description="TonB-dependent receptor plug" evidence="8">
    <location>
        <begin position="77"/>
        <end position="194"/>
    </location>
</feature>
<keyword evidence="2 4" id="KW-0472">Membrane</keyword>